<dbReference type="Pfam" id="PF00117">
    <property type="entry name" value="GATase"/>
    <property type="match status" value="1"/>
</dbReference>
<organism evidence="2 3">
    <name type="scientific">Saccharomyces pastorianus</name>
    <name type="common">Lager yeast</name>
    <name type="synonym">Saccharomyces cerevisiae x Saccharomyces eubayanus</name>
    <dbReference type="NCBI Taxonomy" id="27292"/>
    <lineage>
        <taxon>Eukaryota</taxon>
        <taxon>Fungi</taxon>
        <taxon>Dikarya</taxon>
        <taxon>Ascomycota</taxon>
        <taxon>Saccharomycotina</taxon>
        <taxon>Saccharomycetes</taxon>
        <taxon>Saccharomycetales</taxon>
        <taxon>Saccharomycetaceae</taxon>
        <taxon>Saccharomyces</taxon>
    </lineage>
</organism>
<keyword evidence="3" id="KW-1185">Reference proteome</keyword>
<dbReference type="GO" id="GO:0005634">
    <property type="term" value="C:nucleus"/>
    <property type="evidence" value="ECO:0007669"/>
    <property type="project" value="TreeGrafter"/>
</dbReference>
<dbReference type="GO" id="GO:0005829">
    <property type="term" value="C:cytosol"/>
    <property type="evidence" value="ECO:0007669"/>
    <property type="project" value="TreeGrafter"/>
</dbReference>
<dbReference type="InterPro" id="IPR017926">
    <property type="entry name" value="GATASE"/>
</dbReference>
<dbReference type="Gene3D" id="3.40.50.880">
    <property type="match status" value="1"/>
</dbReference>
<dbReference type="PANTHER" id="PTHR42695:SF5">
    <property type="entry name" value="GLUTAMINE AMIDOTRANSFERASE YLR126C-RELATED"/>
    <property type="match status" value="1"/>
</dbReference>
<dbReference type="OrthoDB" id="92161at2759"/>
<dbReference type="PROSITE" id="PS51273">
    <property type="entry name" value="GATASE_TYPE_1"/>
    <property type="match status" value="1"/>
</dbReference>
<dbReference type="CDD" id="cd01741">
    <property type="entry name" value="GATase1_1"/>
    <property type="match status" value="1"/>
</dbReference>
<evidence type="ECO:0000259" key="1">
    <source>
        <dbReference type="Pfam" id="PF00117"/>
    </source>
</evidence>
<dbReference type="InterPro" id="IPR044992">
    <property type="entry name" value="ChyE-like"/>
</dbReference>
<dbReference type="InterPro" id="IPR029062">
    <property type="entry name" value="Class_I_gatase-like"/>
</dbReference>
<accession>A0A6C1EDB1</accession>
<dbReference type="Proteomes" id="UP000501346">
    <property type="component" value="Chromosome SeXII"/>
</dbReference>
<name>A0A6C1EDB1_SACPS</name>
<evidence type="ECO:0000313" key="3">
    <source>
        <dbReference type="Proteomes" id="UP000501346"/>
    </source>
</evidence>
<dbReference type="EMBL" id="CP049009">
    <property type="protein sequence ID" value="QID86717.1"/>
    <property type="molecule type" value="Genomic_DNA"/>
</dbReference>
<evidence type="ECO:0000313" key="2">
    <source>
        <dbReference type="EMBL" id="QID86717.1"/>
    </source>
</evidence>
<dbReference type="AlphaFoldDB" id="A0A6C1EDB1"/>
<dbReference type="SUPFAM" id="SSF52317">
    <property type="entry name" value="Class I glutamine amidotransferase-like"/>
    <property type="match status" value="1"/>
</dbReference>
<sequence length="251" mass="28463">MTVRKIAILYTDEDSEWTKPWGNFVDMAIELLEETKKLECVEQDVEYEVFHVQKGKFPRLSELQKDECLGIYITGSKYDSFDNEIGWIIELRKFLNDMLTSDFEHPPVAGVCFGHQVIAAALGSSVGRNPKGFEGGVVPLKLNSVGQKLFGAETLNLSEVHSDCVFDVPEGYQNWASSNKCGNQGLYRKNKVLTFQGHPEFNSGVAQKGLLKSRDKVNLEEFEKYERQCRELNNDGVRAARSIWRLFLQGV</sequence>
<reference evidence="2 3" key="1">
    <citation type="journal article" date="2019" name="BMC Genomics">
        <title>Chromosome level assembly and comparative genome analysis confirm lager-brewing yeasts originated from a single hybridization.</title>
        <authorList>
            <person name="Salazar A.N."/>
            <person name="Gorter de Vries A.R."/>
            <person name="van den Broek M."/>
            <person name="Brouwers N."/>
            <person name="de la Torre Cortes P."/>
            <person name="Kuijpers N.G.A."/>
            <person name="Daran J.G."/>
            <person name="Abeel T."/>
        </authorList>
    </citation>
    <scope>NUCLEOTIDE SEQUENCE [LARGE SCALE GENOMIC DNA]</scope>
    <source>
        <strain evidence="2 3">CBS 1483</strain>
    </source>
</reference>
<feature type="domain" description="Glutamine amidotransferase" evidence="1">
    <location>
        <begin position="101"/>
        <end position="212"/>
    </location>
</feature>
<gene>
    <name evidence="2" type="ORF">GRS66_009355</name>
</gene>
<protein>
    <recommendedName>
        <fullName evidence="1">Glutamine amidotransferase domain-containing protein</fullName>
    </recommendedName>
</protein>
<proteinExistence type="predicted"/>
<dbReference type="PANTHER" id="PTHR42695">
    <property type="entry name" value="GLUTAMINE AMIDOTRANSFERASE YLR126C-RELATED"/>
    <property type="match status" value="1"/>
</dbReference>